<dbReference type="SUPFAM" id="SSF69065">
    <property type="entry name" value="RNase III domain-like"/>
    <property type="match status" value="1"/>
</dbReference>
<evidence type="ECO:0000313" key="2">
    <source>
        <dbReference type="Proteomes" id="UP001324427"/>
    </source>
</evidence>
<proteinExistence type="predicted"/>
<keyword evidence="2" id="KW-1185">Reference proteome</keyword>
<dbReference type="AlphaFoldDB" id="A0AAV9JB69"/>
<reference evidence="1 2" key="1">
    <citation type="submission" date="2021-11" db="EMBL/GenBank/DDBJ databases">
        <title>Black yeast isolated from Biological Soil Crust.</title>
        <authorList>
            <person name="Kurbessoian T."/>
        </authorList>
    </citation>
    <scope>NUCLEOTIDE SEQUENCE [LARGE SCALE GENOMIC DNA]</scope>
    <source>
        <strain evidence="1 2">CCFEE 5522</strain>
    </source>
</reference>
<sequence>MQLSGPTDPLPMSALLSLSQGQATSGDPSGHMYDTFAGYRFHDPSYITESLHPNYRPGVFGGRAVKSDLDLAWLGDPVLSLIYRDQWYPETASRKRNCAKDGWFTARTSNAYLAGVVEDSGIDQHCVLDGNQDMDDLSRRQRASMVEALVGGV</sequence>
<dbReference type="GO" id="GO:0004525">
    <property type="term" value="F:ribonuclease III activity"/>
    <property type="evidence" value="ECO:0007669"/>
    <property type="project" value="InterPro"/>
</dbReference>
<dbReference type="Proteomes" id="UP001324427">
    <property type="component" value="Unassembled WGS sequence"/>
</dbReference>
<dbReference type="EMBL" id="JAVFHQ010000044">
    <property type="protein sequence ID" value="KAK4542133.1"/>
    <property type="molecule type" value="Genomic_DNA"/>
</dbReference>
<name>A0AAV9JB69_9PEZI</name>
<organism evidence="1 2">
    <name type="scientific">Oleoguttula mirabilis</name>
    <dbReference type="NCBI Taxonomy" id="1507867"/>
    <lineage>
        <taxon>Eukaryota</taxon>
        <taxon>Fungi</taxon>
        <taxon>Dikarya</taxon>
        <taxon>Ascomycota</taxon>
        <taxon>Pezizomycotina</taxon>
        <taxon>Dothideomycetes</taxon>
        <taxon>Dothideomycetidae</taxon>
        <taxon>Mycosphaerellales</taxon>
        <taxon>Teratosphaeriaceae</taxon>
        <taxon>Oleoguttula</taxon>
    </lineage>
</organism>
<gene>
    <name evidence="1" type="ORF">LTR36_006980</name>
</gene>
<accession>A0AAV9JB69</accession>
<protein>
    <submittedName>
        <fullName evidence="1">Uncharacterized protein</fullName>
    </submittedName>
</protein>
<dbReference type="Gene3D" id="1.10.1520.10">
    <property type="entry name" value="Ribonuclease III domain"/>
    <property type="match status" value="1"/>
</dbReference>
<dbReference type="InterPro" id="IPR036389">
    <property type="entry name" value="RNase_III_sf"/>
</dbReference>
<dbReference type="GO" id="GO:0006396">
    <property type="term" value="P:RNA processing"/>
    <property type="evidence" value="ECO:0007669"/>
    <property type="project" value="InterPro"/>
</dbReference>
<comment type="caution">
    <text evidence="1">The sequence shown here is derived from an EMBL/GenBank/DDBJ whole genome shotgun (WGS) entry which is preliminary data.</text>
</comment>
<evidence type="ECO:0000313" key="1">
    <source>
        <dbReference type="EMBL" id="KAK4542133.1"/>
    </source>
</evidence>